<feature type="compositionally biased region" description="Low complexity" evidence="2">
    <location>
        <begin position="248"/>
        <end position="262"/>
    </location>
</feature>
<dbReference type="RefSeq" id="WP_019920539.1">
    <property type="nucleotide sequence ID" value="NZ_CP140152.1"/>
</dbReference>
<dbReference type="PANTHER" id="PTHR18964:SF149">
    <property type="entry name" value="BIFUNCTIONAL UDP-N-ACETYLGLUCOSAMINE 2-EPIMERASE_N-ACETYLMANNOSAMINE KINASE"/>
    <property type="match status" value="1"/>
</dbReference>
<feature type="domain" description="HTH marR-type" evidence="3">
    <location>
        <begin position="10"/>
        <end position="58"/>
    </location>
</feature>
<dbReference type="CDD" id="cd23763">
    <property type="entry name" value="ASKHA_ATPase_ROK"/>
    <property type="match status" value="1"/>
</dbReference>
<proteinExistence type="inferred from homology"/>
<dbReference type="Proteomes" id="UP001326110">
    <property type="component" value="Chromosome"/>
</dbReference>
<dbReference type="GeneID" id="43162426"/>
<reference evidence="4 5" key="1">
    <citation type="submission" date="2023-11" db="EMBL/GenBank/DDBJ databases">
        <title>MicrobeMod: A computational toolkit for identifying prokaryotic methylation and restriction-modification with nanopore sequencing.</title>
        <authorList>
            <person name="Crits-Christoph A."/>
            <person name="Kang S.C."/>
            <person name="Lee H."/>
            <person name="Ostrov N."/>
        </authorList>
    </citation>
    <scope>NUCLEOTIDE SEQUENCE [LARGE SCALE GENOMIC DNA]</scope>
    <source>
        <strain evidence="4 5">ATCC 25935</strain>
    </source>
</reference>
<dbReference type="InterPro" id="IPR036390">
    <property type="entry name" value="WH_DNA-bd_sf"/>
</dbReference>
<accession>A0ABZ0XTN6</accession>
<gene>
    <name evidence="4" type="ORF">SR858_18830</name>
</gene>
<evidence type="ECO:0000313" key="4">
    <source>
        <dbReference type="EMBL" id="WQH03104.1"/>
    </source>
</evidence>
<dbReference type="InterPro" id="IPR043129">
    <property type="entry name" value="ATPase_NBD"/>
</dbReference>
<evidence type="ECO:0000256" key="2">
    <source>
        <dbReference type="SAM" id="MobiDB-lite"/>
    </source>
</evidence>
<comment type="similarity">
    <text evidence="1">Belongs to the ROK (NagC/XylR) family.</text>
</comment>
<name>A0ABZ0XTN6_9BURK</name>
<feature type="compositionally biased region" description="Gly residues" evidence="2">
    <location>
        <begin position="263"/>
        <end position="275"/>
    </location>
</feature>
<dbReference type="InterPro" id="IPR000835">
    <property type="entry name" value="HTH_MarR-typ"/>
</dbReference>
<dbReference type="InterPro" id="IPR036388">
    <property type="entry name" value="WH-like_DNA-bd_sf"/>
</dbReference>
<evidence type="ECO:0000256" key="1">
    <source>
        <dbReference type="ARBA" id="ARBA00006479"/>
    </source>
</evidence>
<dbReference type="InterPro" id="IPR000600">
    <property type="entry name" value="ROK"/>
</dbReference>
<dbReference type="EMBL" id="CP140152">
    <property type="protein sequence ID" value="WQH03104.1"/>
    <property type="molecule type" value="Genomic_DNA"/>
</dbReference>
<dbReference type="SUPFAM" id="SSF46785">
    <property type="entry name" value="Winged helix' DNA-binding domain"/>
    <property type="match status" value="1"/>
</dbReference>
<organism evidence="4 5">
    <name type="scientific">Duganella zoogloeoides</name>
    <dbReference type="NCBI Taxonomy" id="75659"/>
    <lineage>
        <taxon>Bacteria</taxon>
        <taxon>Pseudomonadati</taxon>
        <taxon>Pseudomonadota</taxon>
        <taxon>Betaproteobacteria</taxon>
        <taxon>Burkholderiales</taxon>
        <taxon>Oxalobacteraceae</taxon>
        <taxon>Telluria group</taxon>
        <taxon>Duganella</taxon>
    </lineage>
</organism>
<dbReference type="Pfam" id="PF12802">
    <property type="entry name" value="MarR_2"/>
    <property type="match status" value="1"/>
</dbReference>
<dbReference type="Gene3D" id="1.10.10.10">
    <property type="entry name" value="Winged helix-like DNA-binding domain superfamily/Winged helix DNA-binding domain"/>
    <property type="match status" value="1"/>
</dbReference>
<evidence type="ECO:0000259" key="3">
    <source>
        <dbReference type="Pfam" id="PF12802"/>
    </source>
</evidence>
<keyword evidence="5" id="KW-1185">Reference proteome</keyword>
<dbReference type="Gene3D" id="3.30.420.40">
    <property type="match status" value="2"/>
</dbReference>
<feature type="region of interest" description="Disordered" evidence="2">
    <location>
        <begin position="248"/>
        <end position="275"/>
    </location>
</feature>
<dbReference type="SUPFAM" id="SSF53067">
    <property type="entry name" value="Actin-like ATPase domain"/>
    <property type="match status" value="1"/>
</dbReference>
<dbReference type="Pfam" id="PF00480">
    <property type="entry name" value="ROK"/>
    <property type="match status" value="1"/>
</dbReference>
<evidence type="ECO:0000313" key="5">
    <source>
        <dbReference type="Proteomes" id="UP001326110"/>
    </source>
</evidence>
<protein>
    <submittedName>
        <fullName evidence="4">ROK family transcriptional regulator</fullName>
    </submittedName>
</protein>
<dbReference type="PANTHER" id="PTHR18964">
    <property type="entry name" value="ROK (REPRESSOR, ORF, KINASE) FAMILY"/>
    <property type="match status" value="1"/>
</dbReference>
<sequence length="409" mass="42491">MSSNLRALGPNERLMLHHLRRLGSLAKADLARATELSSQSASVIINRLLDEKLVRKLEAVRGRVGQPSQPIALNPDGAYAIGIHIGRRSLEVMLLDLTGQARFRAEVVYPHPEVDAVFAAIASQLDAIVAQLGASGAARLCGIGVAAPLALGTWHQLLGQMPEQAREWANVDIRARLQAMTTLPVVFAKDTAAACVAELLAGRGRDLPDYLYVYLDALAGGSLVLGGRPHCGAHGNAGALGSMPLRSAAGERGASSGSNGSNGSNGVGRQSGPGERGGLPAQLLSVASLAMLEQRYTEAGLDVDAARDERALAAPWSGFTQAWANEAADALAYAVCNAACMVDLDAVIVDGKLGRGLLALLLAQVETALTRYDWSGVDRPPVLAGEVGVDANVIGAAYLALHAAFAPVA</sequence>